<feature type="region of interest" description="Disordered" evidence="1">
    <location>
        <begin position="45"/>
        <end position="71"/>
    </location>
</feature>
<accession>A0ABN8C1A2</accession>
<sequence>MSCTIHKVKHLFWYIVLVTAVVLIWSPQTMVTIIVASQHAPKNARENRRLRPSSYMKEEVNGGDEERMAPPHPANIIKALNNDEKLVAEIDENTKNLAESAGWLEWANSLNKLTYNDFVDSGSAKLSELTSKYGEKEVLSMLAAAKNDQATGYFAERLEKIALMQNYIDTKTTEDLLKIPDSLDVTTFLASPFLKTWMNIYRQRKNKSPLPPLFQELSKYNTGPQLTEKLVVAQNNKAAEGTAKCLAMYQMLIWKEEKYSGDFVFELLEIKEEGVQMFDSPRWDAWILYMAMLDDFKGIPIPKLVKVLRKHFDDDVLKKFNKKAIKGQQNDDEALAPSKRQRKDDGQ</sequence>
<evidence type="ECO:0008006" key="5">
    <source>
        <dbReference type="Google" id="ProtNLM"/>
    </source>
</evidence>
<name>A0ABN8C1A2_9STRA</name>
<organism evidence="3 4">
    <name type="scientific">Peronospora farinosa</name>
    <dbReference type="NCBI Taxonomy" id="134698"/>
    <lineage>
        <taxon>Eukaryota</taxon>
        <taxon>Sar</taxon>
        <taxon>Stramenopiles</taxon>
        <taxon>Oomycota</taxon>
        <taxon>Peronosporomycetes</taxon>
        <taxon>Peronosporales</taxon>
        <taxon>Peronosporaceae</taxon>
        <taxon>Peronospora</taxon>
    </lineage>
</organism>
<evidence type="ECO:0000313" key="3">
    <source>
        <dbReference type="EMBL" id="CAH0487812.1"/>
    </source>
</evidence>
<protein>
    <recommendedName>
        <fullName evidence="5">RxLR effector protein</fullName>
    </recommendedName>
</protein>
<evidence type="ECO:0000256" key="1">
    <source>
        <dbReference type="SAM" id="MobiDB-lite"/>
    </source>
</evidence>
<gene>
    <name evidence="3" type="ORF">PFR001_LOCUS3340</name>
</gene>
<reference evidence="3 4" key="1">
    <citation type="submission" date="2021-11" db="EMBL/GenBank/DDBJ databases">
        <authorList>
            <person name="Islam A."/>
            <person name="Islam S."/>
            <person name="Flora M.S."/>
            <person name="Rahman M."/>
            <person name="Ziaur R.M."/>
            <person name="Epstein J.H."/>
            <person name="Hassan M."/>
            <person name="Klassen M."/>
            <person name="Woodard K."/>
            <person name="Webb A."/>
            <person name="Webby R.J."/>
            <person name="El Zowalaty M.E."/>
        </authorList>
    </citation>
    <scope>NUCLEOTIDE SEQUENCE [LARGE SCALE GENOMIC DNA]</scope>
    <source>
        <strain evidence="3">Pf1</strain>
    </source>
</reference>
<feature type="compositionally biased region" description="Basic and acidic residues" evidence="1">
    <location>
        <begin position="56"/>
        <end position="69"/>
    </location>
</feature>
<comment type="caution">
    <text evidence="3">The sequence shown here is derived from an EMBL/GenBank/DDBJ whole genome shotgun (WGS) entry which is preliminary data.</text>
</comment>
<keyword evidence="4" id="KW-1185">Reference proteome</keyword>
<evidence type="ECO:0000313" key="4">
    <source>
        <dbReference type="Proteomes" id="UP001157938"/>
    </source>
</evidence>
<evidence type="ECO:0000256" key="2">
    <source>
        <dbReference type="SAM" id="Phobius"/>
    </source>
</evidence>
<keyword evidence="2" id="KW-0812">Transmembrane</keyword>
<keyword evidence="2" id="KW-0472">Membrane</keyword>
<feature type="region of interest" description="Disordered" evidence="1">
    <location>
        <begin position="328"/>
        <end position="347"/>
    </location>
</feature>
<proteinExistence type="predicted"/>
<keyword evidence="2" id="KW-1133">Transmembrane helix</keyword>
<dbReference type="EMBL" id="CAKLBC010000715">
    <property type="protein sequence ID" value="CAH0487812.1"/>
    <property type="molecule type" value="Genomic_DNA"/>
</dbReference>
<dbReference type="Proteomes" id="UP001157938">
    <property type="component" value="Unassembled WGS sequence"/>
</dbReference>
<feature type="transmembrane region" description="Helical" evidence="2">
    <location>
        <begin position="12"/>
        <end position="36"/>
    </location>
</feature>